<accession>A0A9Q0GDG8</accession>
<feature type="non-terminal residue" evidence="1">
    <location>
        <position position="1"/>
    </location>
</feature>
<reference evidence="1" key="1">
    <citation type="submission" date="2022-02" db="EMBL/GenBank/DDBJ databases">
        <authorList>
            <person name="Henning P.M."/>
            <person name="McCubbin A.G."/>
            <person name="Shore J.S."/>
        </authorList>
    </citation>
    <scope>NUCLEOTIDE SEQUENCE</scope>
    <source>
        <strain evidence="1">F60SS</strain>
        <tissue evidence="1">Leaves</tissue>
    </source>
</reference>
<proteinExistence type="predicted"/>
<organism evidence="1 2">
    <name type="scientific">Turnera subulata</name>
    <dbReference type="NCBI Taxonomy" id="218843"/>
    <lineage>
        <taxon>Eukaryota</taxon>
        <taxon>Viridiplantae</taxon>
        <taxon>Streptophyta</taxon>
        <taxon>Embryophyta</taxon>
        <taxon>Tracheophyta</taxon>
        <taxon>Spermatophyta</taxon>
        <taxon>Magnoliopsida</taxon>
        <taxon>eudicotyledons</taxon>
        <taxon>Gunneridae</taxon>
        <taxon>Pentapetalae</taxon>
        <taxon>rosids</taxon>
        <taxon>fabids</taxon>
        <taxon>Malpighiales</taxon>
        <taxon>Passifloraceae</taxon>
        <taxon>Turnera</taxon>
    </lineage>
</organism>
<sequence>GVYICLQIRAAVLRKILLELGPAHIKIAQAFSFWPVNHIKCGDGLYKRSENWVEVQIGTEIIWSHYSWHHVR</sequence>
<evidence type="ECO:0000313" key="2">
    <source>
        <dbReference type="Proteomes" id="UP001141552"/>
    </source>
</evidence>
<dbReference type="EMBL" id="JAKUCV010001432">
    <property type="protein sequence ID" value="KAJ4846411.1"/>
    <property type="molecule type" value="Genomic_DNA"/>
</dbReference>
<keyword evidence="2" id="KW-1185">Reference proteome</keyword>
<gene>
    <name evidence="1" type="ORF">Tsubulata_006036</name>
</gene>
<protein>
    <submittedName>
        <fullName evidence="1">Uncharacterized protein</fullName>
    </submittedName>
</protein>
<name>A0A9Q0GDG8_9ROSI</name>
<dbReference type="Proteomes" id="UP001141552">
    <property type="component" value="Unassembled WGS sequence"/>
</dbReference>
<evidence type="ECO:0000313" key="1">
    <source>
        <dbReference type="EMBL" id="KAJ4846411.1"/>
    </source>
</evidence>
<reference evidence="1" key="2">
    <citation type="journal article" date="2023" name="Plants (Basel)">
        <title>Annotation of the Turnera subulata (Passifloraceae) Draft Genome Reveals the S-Locus Evolved after the Divergence of Turneroideae from Passifloroideae in a Stepwise Manner.</title>
        <authorList>
            <person name="Henning P.M."/>
            <person name="Roalson E.H."/>
            <person name="Mir W."/>
            <person name="McCubbin A.G."/>
            <person name="Shore J.S."/>
        </authorList>
    </citation>
    <scope>NUCLEOTIDE SEQUENCE</scope>
    <source>
        <strain evidence="1">F60SS</strain>
    </source>
</reference>
<comment type="caution">
    <text evidence="1">The sequence shown here is derived from an EMBL/GenBank/DDBJ whole genome shotgun (WGS) entry which is preliminary data.</text>
</comment>
<dbReference type="AlphaFoldDB" id="A0A9Q0GDG8"/>